<feature type="region of interest" description="Disordered" evidence="1">
    <location>
        <begin position="100"/>
        <end position="135"/>
    </location>
</feature>
<evidence type="ECO:0000313" key="4">
    <source>
        <dbReference type="Proteomes" id="UP001501004"/>
    </source>
</evidence>
<name>A0ABP7EZJ5_9MICO</name>
<keyword evidence="2" id="KW-0812">Transmembrane</keyword>
<dbReference type="Proteomes" id="UP001501004">
    <property type="component" value="Unassembled WGS sequence"/>
</dbReference>
<organism evidence="3 4">
    <name type="scientific">Leifsonella bigeumensis</name>
    <dbReference type="NCBI Taxonomy" id="433643"/>
    <lineage>
        <taxon>Bacteria</taxon>
        <taxon>Bacillati</taxon>
        <taxon>Actinomycetota</taxon>
        <taxon>Actinomycetes</taxon>
        <taxon>Micrococcales</taxon>
        <taxon>Microbacteriaceae</taxon>
        <taxon>Leifsonella</taxon>
    </lineage>
</organism>
<protein>
    <recommendedName>
        <fullName evidence="5">Potassium transporter Trk</fullName>
    </recommendedName>
</protein>
<keyword evidence="4" id="KW-1185">Reference proteome</keyword>
<proteinExistence type="predicted"/>
<evidence type="ECO:0000256" key="2">
    <source>
        <dbReference type="SAM" id="Phobius"/>
    </source>
</evidence>
<gene>
    <name evidence="3" type="ORF">GCM10022239_01580</name>
</gene>
<evidence type="ECO:0008006" key="5">
    <source>
        <dbReference type="Google" id="ProtNLM"/>
    </source>
</evidence>
<feature type="transmembrane region" description="Helical" evidence="2">
    <location>
        <begin position="24"/>
        <end position="46"/>
    </location>
</feature>
<dbReference type="EMBL" id="BAABAE010000001">
    <property type="protein sequence ID" value="GAA3728506.1"/>
    <property type="molecule type" value="Genomic_DNA"/>
</dbReference>
<evidence type="ECO:0000256" key="1">
    <source>
        <dbReference type="SAM" id="MobiDB-lite"/>
    </source>
</evidence>
<accession>A0ABP7EZJ5</accession>
<comment type="caution">
    <text evidence="3">The sequence shown here is derived from an EMBL/GenBank/DDBJ whole genome shotgun (WGS) entry which is preliminary data.</text>
</comment>
<keyword evidence="2" id="KW-0472">Membrane</keyword>
<keyword evidence="2" id="KW-1133">Transmembrane helix</keyword>
<feature type="transmembrane region" description="Helical" evidence="2">
    <location>
        <begin position="58"/>
        <end position="80"/>
    </location>
</feature>
<sequence length="135" mass="14322">MTETPHDADEEERTTVSIRRAPKLSAFIVVGALLGLIATLVVTSLFPADPEIGFAATFGYFTLFGVPIGAVLGALIALWLDRRSTRRSAQVVAGKLDVRVDEEPSPVPDGAALEDRNQDGPVPGSGPDDHKQDEG</sequence>
<evidence type="ECO:0000313" key="3">
    <source>
        <dbReference type="EMBL" id="GAA3728506.1"/>
    </source>
</evidence>
<dbReference type="RefSeq" id="WP_344752748.1">
    <property type="nucleotide sequence ID" value="NZ_BAABAE010000001.1"/>
</dbReference>
<reference evidence="4" key="1">
    <citation type="journal article" date="2019" name="Int. J. Syst. Evol. Microbiol.">
        <title>The Global Catalogue of Microorganisms (GCM) 10K type strain sequencing project: providing services to taxonomists for standard genome sequencing and annotation.</title>
        <authorList>
            <consortium name="The Broad Institute Genomics Platform"/>
            <consortium name="The Broad Institute Genome Sequencing Center for Infectious Disease"/>
            <person name="Wu L."/>
            <person name="Ma J."/>
        </authorList>
    </citation>
    <scope>NUCLEOTIDE SEQUENCE [LARGE SCALE GENOMIC DNA]</scope>
    <source>
        <strain evidence="4">JCM 16949</strain>
    </source>
</reference>